<evidence type="ECO:0000256" key="1">
    <source>
        <dbReference type="SAM" id="MobiDB-lite"/>
    </source>
</evidence>
<dbReference type="Proteomes" id="UP000050525">
    <property type="component" value="Unassembled WGS sequence"/>
</dbReference>
<feature type="compositionally biased region" description="Acidic residues" evidence="1">
    <location>
        <begin position="16"/>
        <end position="32"/>
    </location>
</feature>
<name>A0A151P300_ALLMI</name>
<dbReference type="AlphaFoldDB" id="A0A151P300"/>
<organism evidence="2 3">
    <name type="scientific">Alligator mississippiensis</name>
    <name type="common">American alligator</name>
    <dbReference type="NCBI Taxonomy" id="8496"/>
    <lineage>
        <taxon>Eukaryota</taxon>
        <taxon>Metazoa</taxon>
        <taxon>Chordata</taxon>
        <taxon>Craniata</taxon>
        <taxon>Vertebrata</taxon>
        <taxon>Euteleostomi</taxon>
        <taxon>Archelosauria</taxon>
        <taxon>Archosauria</taxon>
        <taxon>Crocodylia</taxon>
        <taxon>Alligatoridae</taxon>
        <taxon>Alligatorinae</taxon>
        <taxon>Alligator</taxon>
    </lineage>
</organism>
<proteinExistence type="predicted"/>
<gene>
    <name evidence="2" type="ORF">Y1Q_0017453</name>
</gene>
<keyword evidence="3" id="KW-1185">Reference proteome</keyword>
<comment type="caution">
    <text evidence="2">The sequence shown here is derived from an EMBL/GenBank/DDBJ whole genome shotgun (WGS) entry which is preliminary data.</text>
</comment>
<sequence>MGEKPLLIEGGKMENENEMPDDEERCSEESSDMENMEDMVIWDWSKNTTKKLAKWLRTLSETVTQQVLKYTSRSRMDYLRSGFPRSLSL</sequence>
<evidence type="ECO:0000313" key="3">
    <source>
        <dbReference type="Proteomes" id="UP000050525"/>
    </source>
</evidence>
<protein>
    <submittedName>
        <fullName evidence="2">Uncharacterized protein</fullName>
    </submittedName>
</protein>
<evidence type="ECO:0000313" key="2">
    <source>
        <dbReference type="EMBL" id="KYO43115.1"/>
    </source>
</evidence>
<accession>A0A151P300</accession>
<reference evidence="2 3" key="1">
    <citation type="journal article" date="2012" name="Genome Biol.">
        <title>Sequencing three crocodilian genomes to illuminate the evolution of archosaurs and amniotes.</title>
        <authorList>
            <person name="St John J.A."/>
            <person name="Braun E.L."/>
            <person name="Isberg S.R."/>
            <person name="Miles L.G."/>
            <person name="Chong A.Y."/>
            <person name="Gongora J."/>
            <person name="Dalzell P."/>
            <person name="Moran C."/>
            <person name="Bed'hom B."/>
            <person name="Abzhanov A."/>
            <person name="Burgess S.C."/>
            <person name="Cooksey A.M."/>
            <person name="Castoe T.A."/>
            <person name="Crawford N.G."/>
            <person name="Densmore L.D."/>
            <person name="Drew J.C."/>
            <person name="Edwards S.V."/>
            <person name="Faircloth B.C."/>
            <person name="Fujita M.K."/>
            <person name="Greenwold M.J."/>
            <person name="Hoffmann F.G."/>
            <person name="Howard J.M."/>
            <person name="Iguchi T."/>
            <person name="Janes D.E."/>
            <person name="Khan S.Y."/>
            <person name="Kohno S."/>
            <person name="de Koning A.J."/>
            <person name="Lance S.L."/>
            <person name="McCarthy F.M."/>
            <person name="McCormack J.E."/>
            <person name="Merchant M.E."/>
            <person name="Peterson D.G."/>
            <person name="Pollock D.D."/>
            <person name="Pourmand N."/>
            <person name="Raney B.J."/>
            <person name="Roessler K.A."/>
            <person name="Sanford J.R."/>
            <person name="Sawyer R.H."/>
            <person name="Schmidt C.J."/>
            <person name="Triplett E.W."/>
            <person name="Tuberville T.D."/>
            <person name="Venegas-Anaya M."/>
            <person name="Howard J.T."/>
            <person name="Jarvis E.D."/>
            <person name="Guillette L.J.Jr."/>
            <person name="Glenn T.C."/>
            <person name="Green R.E."/>
            <person name="Ray D.A."/>
        </authorList>
    </citation>
    <scope>NUCLEOTIDE SEQUENCE [LARGE SCALE GENOMIC DNA]</scope>
    <source>
        <strain evidence="2">KSC_2009_1</strain>
    </source>
</reference>
<dbReference type="EMBL" id="AKHW03001210">
    <property type="protein sequence ID" value="KYO43115.1"/>
    <property type="molecule type" value="Genomic_DNA"/>
</dbReference>
<feature type="region of interest" description="Disordered" evidence="1">
    <location>
        <begin position="1"/>
        <end position="32"/>
    </location>
</feature>